<reference evidence="21 22" key="2">
    <citation type="submission" date="2018-11" db="EMBL/GenBank/DDBJ databases">
        <authorList>
            <consortium name="Pathogen Informatics"/>
        </authorList>
    </citation>
    <scope>NUCLEOTIDE SEQUENCE [LARGE SCALE GENOMIC DNA]</scope>
</reference>
<dbReference type="PROSITE" id="PS00805">
    <property type="entry name" value="CALRETICULIN_REPEAT"/>
    <property type="match status" value="2"/>
</dbReference>
<feature type="compositionally biased region" description="Basic and acidic residues" evidence="20">
    <location>
        <begin position="176"/>
        <end position="205"/>
    </location>
</feature>
<feature type="region of interest" description="Disordered" evidence="20">
    <location>
        <begin position="176"/>
        <end position="225"/>
    </location>
</feature>
<reference evidence="23" key="1">
    <citation type="submission" date="2017-02" db="UniProtKB">
        <authorList>
            <consortium name="WormBaseParasite"/>
        </authorList>
    </citation>
    <scope>IDENTIFICATION</scope>
</reference>
<evidence type="ECO:0000256" key="3">
    <source>
        <dbReference type="ARBA" id="ARBA00010983"/>
    </source>
</evidence>
<evidence type="ECO:0000256" key="8">
    <source>
        <dbReference type="ARBA" id="ARBA00022734"/>
    </source>
</evidence>
<evidence type="ECO:0000256" key="9">
    <source>
        <dbReference type="ARBA" id="ARBA00022737"/>
    </source>
</evidence>
<evidence type="ECO:0000256" key="14">
    <source>
        <dbReference type="ARBA" id="ARBA00023136"/>
    </source>
</evidence>
<accession>A0A0R3SS88</accession>
<evidence type="ECO:0000313" key="22">
    <source>
        <dbReference type="Proteomes" id="UP000274504"/>
    </source>
</evidence>
<evidence type="ECO:0000256" key="18">
    <source>
        <dbReference type="PIRSR" id="PIRSR002356-3"/>
    </source>
</evidence>
<feature type="binding site" evidence="17">
    <location>
        <position position="81"/>
    </location>
    <ligand>
        <name>an alpha-D-glucoside</name>
        <dbReference type="ChEBI" id="CHEBI:22390"/>
    </ligand>
</feature>
<dbReference type="GO" id="GO:0005789">
    <property type="term" value="C:endoplasmic reticulum membrane"/>
    <property type="evidence" value="ECO:0007669"/>
    <property type="project" value="UniProtKB-SubCell"/>
</dbReference>
<organism evidence="23">
    <name type="scientific">Hymenolepis diminuta</name>
    <name type="common">Rat tapeworm</name>
    <dbReference type="NCBI Taxonomy" id="6216"/>
    <lineage>
        <taxon>Eukaryota</taxon>
        <taxon>Metazoa</taxon>
        <taxon>Spiralia</taxon>
        <taxon>Lophotrochozoa</taxon>
        <taxon>Platyhelminthes</taxon>
        <taxon>Cestoda</taxon>
        <taxon>Eucestoda</taxon>
        <taxon>Cyclophyllidea</taxon>
        <taxon>Hymenolepididae</taxon>
        <taxon>Hymenolepis</taxon>
    </lineage>
</organism>
<keyword evidence="6" id="KW-0479">Metal-binding</keyword>
<dbReference type="GO" id="GO:0006457">
    <property type="term" value="P:protein folding"/>
    <property type="evidence" value="ECO:0007669"/>
    <property type="project" value="InterPro"/>
</dbReference>
<evidence type="ECO:0000256" key="11">
    <source>
        <dbReference type="ARBA" id="ARBA00022833"/>
    </source>
</evidence>
<dbReference type="FunFam" id="2.10.250.10:FF:000002">
    <property type="entry name" value="Calreticulin"/>
    <property type="match status" value="1"/>
</dbReference>
<dbReference type="AlphaFoldDB" id="A0A0R3SS88"/>
<dbReference type="PIRSF" id="PIRSF002356">
    <property type="entry name" value="Calreticulin"/>
    <property type="match status" value="1"/>
</dbReference>
<keyword evidence="10 16" id="KW-0256">Endoplasmic reticulum</keyword>
<dbReference type="GO" id="GO:0036503">
    <property type="term" value="P:ERAD pathway"/>
    <property type="evidence" value="ECO:0007669"/>
    <property type="project" value="TreeGrafter"/>
</dbReference>
<dbReference type="GO" id="GO:0005788">
    <property type="term" value="C:endoplasmic reticulum lumen"/>
    <property type="evidence" value="ECO:0007669"/>
    <property type="project" value="UniProtKB-SubCell"/>
</dbReference>
<dbReference type="SUPFAM" id="SSF63887">
    <property type="entry name" value="P-domain of calnexin/calreticulin"/>
    <property type="match status" value="1"/>
</dbReference>
<dbReference type="Pfam" id="PF00262">
    <property type="entry name" value="Calreticulin"/>
    <property type="match status" value="2"/>
</dbReference>
<keyword evidence="7" id="KW-0732">Signal</keyword>
<evidence type="ECO:0000313" key="21">
    <source>
        <dbReference type="EMBL" id="VDL60451.1"/>
    </source>
</evidence>
<keyword evidence="8" id="KW-0430">Lectin</keyword>
<feature type="disulfide bond" evidence="18">
    <location>
        <begin position="75"/>
        <end position="107"/>
    </location>
</feature>
<evidence type="ECO:0000256" key="17">
    <source>
        <dbReference type="PIRSR" id="PIRSR002356-1"/>
    </source>
</evidence>
<evidence type="ECO:0000313" key="23">
    <source>
        <dbReference type="WBParaSite" id="HDID_0000813501-mRNA-1"/>
    </source>
</evidence>
<evidence type="ECO:0000256" key="2">
    <source>
        <dbReference type="ARBA" id="ARBA00004389"/>
    </source>
</evidence>
<dbReference type="WBParaSite" id="HDID_0000813501-mRNA-1">
    <property type="protein sequence ID" value="HDID_0000813501-mRNA-1"/>
    <property type="gene ID" value="HDID_0000813501"/>
</dbReference>
<proteinExistence type="inferred from homology"/>
<dbReference type="PROSITE" id="PS00804">
    <property type="entry name" value="CALRETICULIN_2"/>
    <property type="match status" value="1"/>
</dbReference>
<keyword evidence="12" id="KW-0106">Calcium</keyword>
<evidence type="ECO:0000256" key="20">
    <source>
        <dbReference type="SAM" id="MobiDB-lite"/>
    </source>
</evidence>
<evidence type="ECO:0000256" key="12">
    <source>
        <dbReference type="ARBA" id="ARBA00022837"/>
    </source>
</evidence>
<evidence type="ECO:0000256" key="15">
    <source>
        <dbReference type="ARBA" id="ARBA00023186"/>
    </source>
</evidence>
<feature type="binding site" evidence="17">
    <location>
        <position position="105"/>
    </location>
    <ligand>
        <name>an alpha-D-glucoside</name>
        <dbReference type="ChEBI" id="CHEBI:22390"/>
    </ligand>
</feature>
<dbReference type="GO" id="GO:0005509">
    <property type="term" value="F:calcium ion binding"/>
    <property type="evidence" value="ECO:0007669"/>
    <property type="project" value="InterPro"/>
</dbReference>
<sequence>NINNWTPSKVEVDKLGKAEFGKAEPAVDDEEDGGLNTTEPARFYRLSAPFNDILKNKDKNMCLQFTVKYPLGADCSGGYVKLIGGDFKQDEFNGETPYEIMFGPDICGYEKRLVHVIFSHEGKNHLIKERIPFVVDNMTHLFRLNVFPNNSFSVFIDQELRRNGTLVDEFDILNPREIDDPEDKKPEDWVDDMRIPDPNDKKPDDWDQPETIVDTNATKPDDWNDDTDGEWIAPMIQNPEFKGEWRPKMIPNPAYKGEWVPKKIPNPEFVDDPTLYEREIKYIGLDLWQVKSGTIFDNFILSDDLNTCDDHTKYWKKRHIAEEKLRMEPLEADVVTTDRKDEEGLEKEGIIKTSSNFDELMKEMEDSKKQEEAEEEEEVSAEESTLHEEL</sequence>
<evidence type="ECO:0000256" key="6">
    <source>
        <dbReference type="ARBA" id="ARBA00022723"/>
    </source>
</evidence>
<evidence type="ECO:0000256" key="10">
    <source>
        <dbReference type="ARBA" id="ARBA00022824"/>
    </source>
</evidence>
<dbReference type="InterPro" id="IPR009033">
    <property type="entry name" value="Calreticulin/calnexin_P_dom_sf"/>
</dbReference>
<evidence type="ECO:0000256" key="1">
    <source>
        <dbReference type="ARBA" id="ARBA00004319"/>
    </source>
</evidence>
<protein>
    <recommendedName>
        <fullName evidence="4 16">Calreticulin</fullName>
    </recommendedName>
</protein>
<dbReference type="OrthoDB" id="1938156at2759"/>
<feature type="binding site" evidence="17">
    <location>
        <position position="98"/>
    </location>
    <ligand>
        <name>an alpha-D-glucoside</name>
        <dbReference type="ChEBI" id="CHEBI:22390"/>
    </ligand>
</feature>
<dbReference type="GO" id="GO:0051082">
    <property type="term" value="F:unfolded protein binding"/>
    <property type="evidence" value="ECO:0007669"/>
    <property type="project" value="InterPro"/>
</dbReference>
<name>A0A0R3SS88_HYMDI</name>
<dbReference type="InterPro" id="IPR018124">
    <property type="entry name" value="Calret/calnex_CS"/>
</dbReference>
<dbReference type="Proteomes" id="UP000274504">
    <property type="component" value="Unassembled WGS sequence"/>
</dbReference>
<evidence type="ECO:0000256" key="19">
    <source>
        <dbReference type="RuleBase" id="RU362126"/>
    </source>
</evidence>
<keyword evidence="9" id="KW-0677">Repeat</keyword>
<dbReference type="InterPro" id="IPR001580">
    <property type="entry name" value="Calret/calnex"/>
</dbReference>
<evidence type="ECO:0000256" key="4">
    <source>
        <dbReference type="ARBA" id="ARBA00015837"/>
    </source>
</evidence>
<keyword evidence="13" id="KW-1133">Transmembrane helix</keyword>
<feature type="compositionally biased region" description="Acidic residues" evidence="20">
    <location>
        <begin position="372"/>
        <end position="381"/>
    </location>
</feature>
<comment type="similarity">
    <text evidence="3 16 19">Belongs to the calreticulin family.</text>
</comment>
<dbReference type="STRING" id="6216.A0A0R3SS88"/>
<dbReference type="PANTHER" id="PTHR11073:SF1">
    <property type="entry name" value="CALNEXIN 14D-RELATED"/>
    <property type="match status" value="1"/>
</dbReference>
<dbReference type="PRINTS" id="PR00626">
    <property type="entry name" value="CALRETICULIN"/>
</dbReference>
<dbReference type="EMBL" id="UYSG01011033">
    <property type="protein sequence ID" value="VDL60451.1"/>
    <property type="molecule type" value="Genomic_DNA"/>
</dbReference>
<keyword evidence="11" id="KW-0862">Zinc</keyword>
<evidence type="ECO:0000256" key="5">
    <source>
        <dbReference type="ARBA" id="ARBA00022692"/>
    </source>
</evidence>
<keyword evidence="14" id="KW-0472">Membrane</keyword>
<dbReference type="GO" id="GO:0030246">
    <property type="term" value="F:carbohydrate binding"/>
    <property type="evidence" value="ECO:0007669"/>
    <property type="project" value="UniProtKB-KW"/>
</dbReference>
<keyword evidence="18" id="KW-1015">Disulfide bond</keyword>
<dbReference type="SUPFAM" id="SSF49899">
    <property type="entry name" value="Concanavalin A-like lectins/glucanases"/>
    <property type="match status" value="1"/>
</dbReference>
<dbReference type="Gene3D" id="2.10.250.10">
    <property type="entry name" value="Calreticulin/calnexin, P domain"/>
    <property type="match status" value="1"/>
</dbReference>
<feature type="binding site" evidence="17">
    <location>
        <position position="79"/>
    </location>
    <ligand>
        <name>an alpha-D-glucoside</name>
        <dbReference type="ChEBI" id="CHEBI:22390"/>
    </ligand>
</feature>
<keyword evidence="5" id="KW-0812">Transmembrane</keyword>
<dbReference type="Gene3D" id="2.60.120.200">
    <property type="match status" value="1"/>
</dbReference>
<feature type="region of interest" description="Disordered" evidence="20">
    <location>
        <begin position="339"/>
        <end position="390"/>
    </location>
</feature>
<comment type="subcellular location">
    <subcellularLocation>
        <location evidence="1 16">Endoplasmic reticulum lumen</location>
    </subcellularLocation>
    <subcellularLocation>
        <location evidence="2">Endoplasmic reticulum membrane</location>
        <topology evidence="2">Single-pass membrane protein</topology>
    </subcellularLocation>
</comment>
<feature type="compositionally biased region" description="Basic and acidic residues" evidence="20">
    <location>
        <begin position="339"/>
        <end position="350"/>
    </location>
</feature>
<evidence type="ECO:0000256" key="16">
    <source>
        <dbReference type="PIRNR" id="PIRNR002356"/>
    </source>
</evidence>
<feature type="compositionally biased region" description="Basic and acidic residues" evidence="20">
    <location>
        <begin position="359"/>
        <end position="371"/>
    </location>
</feature>
<keyword evidence="15 16" id="KW-0143">Chaperone</keyword>
<dbReference type="InterPro" id="IPR013320">
    <property type="entry name" value="ConA-like_dom_sf"/>
</dbReference>
<feature type="binding site" evidence="17">
    <location>
        <position position="286"/>
    </location>
    <ligand>
        <name>an alpha-D-glucoside</name>
        <dbReference type="ChEBI" id="CHEBI:22390"/>
    </ligand>
</feature>
<gene>
    <name evidence="21" type="ORF">HDID_LOCUS8133</name>
</gene>
<dbReference type="InterPro" id="IPR009169">
    <property type="entry name" value="Calreticulin"/>
</dbReference>
<dbReference type="PANTHER" id="PTHR11073">
    <property type="entry name" value="CALRETICULIN AND CALNEXIN"/>
    <property type="match status" value="1"/>
</dbReference>
<evidence type="ECO:0000256" key="13">
    <source>
        <dbReference type="ARBA" id="ARBA00022989"/>
    </source>
</evidence>
<evidence type="ECO:0000256" key="7">
    <source>
        <dbReference type="ARBA" id="ARBA00022729"/>
    </source>
</evidence>